<feature type="domain" description="TraG P-loop" evidence="1">
    <location>
        <begin position="441"/>
        <end position="808"/>
    </location>
</feature>
<dbReference type="CDD" id="cd01127">
    <property type="entry name" value="TrwB_TraG_TraD_VirD4"/>
    <property type="match status" value="1"/>
</dbReference>
<dbReference type="InterPro" id="IPR053155">
    <property type="entry name" value="F-pilin_assembly_TraC"/>
</dbReference>
<dbReference type="Pfam" id="PF19044">
    <property type="entry name" value="P-loop_TraG"/>
    <property type="match status" value="1"/>
</dbReference>
<dbReference type="NCBIfam" id="TIGR02746">
    <property type="entry name" value="TraC-F-type"/>
    <property type="match status" value="1"/>
</dbReference>
<dbReference type="AlphaFoldDB" id="A0A0J1GV29"/>
<evidence type="ECO:0000313" key="3">
    <source>
        <dbReference type="Proteomes" id="UP000036097"/>
    </source>
</evidence>
<dbReference type="EMBL" id="LDOT01000032">
    <property type="protein sequence ID" value="KLV03486.1"/>
    <property type="molecule type" value="Genomic_DNA"/>
</dbReference>
<dbReference type="SUPFAM" id="SSF52540">
    <property type="entry name" value="P-loop containing nucleoside triphosphate hydrolases"/>
    <property type="match status" value="1"/>
</dbReference>
<dbReference type="OrthoDB" id="9816422at2"/>
<proteinExistence type="predicted"/>
<organism evidence="2 3">
    <name type="scientific">Photobacterium aquae</name>
    <dbReference type="NCBI Taxonomy" id="1195763"/>
    <lineage>
        <taxon>Bacteria</taxon>
        <taxon>Pseudomonadati</taxon>
        <taxon>Pseudomonadota</taxon>
        <taxon>Gammaproteobacteria</taxon>
        <taxon>Vibrionales</taxon>
        <taxon>Vibrionaceae</taxon>
        <taxon>Photobacterium</taxon>
    </lineage>
</organism>
<dbReference type="PANTHER" id="PTHR38467:SF1">
    <property type="entry name" value="CONJUGATIVE TRANSFER: ASSEMBLY"/>
    <property type="match status" value="1"/>
</dbReference>
<dbReference type="Proteomes" id="UP000036097">
    <property type="component" value="Unassembled WGS sequence"/>
</dbReference>
<accession>A0A0J1GV29</accession>
<dbReference type="RefSeq" id="WP_047880449.1">
    <property type="nucleotide sequence ID" value="NZ_LDOT01000032.1"/>
</dbReference>
<dbReference type="STRING" id="1195763.ABT56_18795"/>
<keyword evidence="3" id="KW-1185">Reference proteome</keyword>
<dbReference type="Gene3D" id="3.40.50.300">
    <property type="entry name" value="P-loop containing nucleotide triphosphate hydrolases"/>
    <property type="match status" value="1"/>
</dbReference>
<evidence type="ECO:0000313" key="2">
    <source>
        <dbReference type="EMBL" id="KLV03486.1"/>
    </source>
</evidence>
<comment type="caution">
    <text evidence="2">The sequence shown here is derived from an EMBL/GenBank/DDBJ whole genome shotgun (WGS) entry which is preliminary data.</text>
</comment>
<dbReference type="PATRIC" id="fig|1195763.3.peg.4017"/>
<dbReference type="PANTHER" id="PTHR38467">
    <property type="match status" value="1"/>
</dbReference>
<reference evidence="2 3" key="1">
    <citation type="submission" date="2015-05" db="EMBL/GenBank/DDBJ databases">
        <title>Photobacterium galathea sp. nov.</title>
        <authorList>
            <person name="Machado H."/>
            <person name="Gram L."/>
        </authorList>
    </citation>
    <scope>NUCLEOTIDE SEQUENCE [LARGE SCALE GENOMIC DNA]</scope>
    <source>
        <strain evidence="2 3">CGMCC 1.12159</strain>
    </source>
</reference>
<dbReference type="InterPro" id="IPR027417">
    <property type="entry name" value="P-loop_NTPase"/>
</dbReference>
<dbReference type="InterPro" id="IPR043964">
    <property type="entry name" value="P-loop_TraG"/>
</dbReference>
<name>A0A0J1GV29_9GAMM</name>
<dbReference type="InterPro" id="IPR014117">
    <property type="entry name" value="TraC-F-type"/>
</dbReference>
<dbReference type="Pfam" id="PF11130">
    <property type="entry name" value="TraC_F_IV"/>
    <property type="match status" value="1"/>
</dbReference>
<gene>
    <name evidence="2" type="ORF">ABT56_18795</name>
</gene>
<sequence length="869" mass="99173">MIYKFKKNHSSSAMLFRPIAYDENHHLFICDDNTAAMSFICTPLCGRNVDVVESLGMMMNDYYPENTMLSFSLVPSTDIKQALTAYDNIRRFQEDSLSKRVHDSVLGFYWDGTNKYIEDDQFTRVKDYVVVVTAKIPVSNMELSSDEIETFKKIQRTILSRLNRATLNPVKMTSKMLVNLMNMLLQKKFDAEWRTLPQIEPDDSRELNTQFLQYNVPVIPKDDGLLLGEPDDNPIHVKMLTARNLPKKSHVGKSWLWYGDPFEGHGHITTPFLITLNIQFPNNQKKKDEADTKYKYYTQLVQKRVHNFAPKVETIKKDLDAYIRELVKYRAIKISLSAAIFGSTEDEAESAIGHLDSYMKVQGVIMSRETRYSIPSFVNMLPMGADSGAVIFSQRYFTMASRQVLPLLPIFADWKGTGTPALFFVSRTGQLMTFSLFDNPTNYNTVIYAESGAGKSVLGNELIRSYLTMGAKIWAVDAGESYKKQSLAFNGNFVSFDSDTDFSLNPFTMIDPDDPNAFDESVETLTKLLTIMAFKNGNITDYQEESLTKILYELWTEKSTSMTIDDVAELCKENDDKQIRELGHQLFRFTSGGPFGKYFNKPHNVSFKGNFNVLELDGLSKNESLQSVVLYLLVVQIQQEMYVEYKKNRDIPRIVLIDEAWQLLGSSETVTKFMELTARRARKYNGALVIITQSINDLQKTESGRAIAENAANSLILKQKISTLQEAEEKNTMSLPESGYQLLRKVVTVTGKYSEVFFNTGAGMGIGRLILDPARLLMYSTHSKDNSAIDKYLRKNYDIPTSLIKVMEERGINEQYTRPSFMDFLPNKTRSDFNFNLCFDKGNFDDNADDIDSLIFDGVREEYQSHNSI</sequence>
<dbReference type="InterPro" id="IPR025955">
    <property type="entry name" value="TraC/Conjuga_ATPase"/>
</dbReference>
<protein>
    <recommendedName>
        <fullName evidence="1">TraG P-loop domain-containing protein</fullName>
    </recommendedName>
</protein>
<evidence type="ECO:0000259" key="1">
    <source>
        <dbReference type="Pfam" id="PF19044"/>
    </source>
</evidence>
<dbReference type="Gene3D" id="1.10.8.730">
    <property type="match status" value="1"/>
</dbReference>